<dbReference type="InterPro" id="IPR023393">
    <property type="entry name" value="START-like_dom_sf"/>
</dbReference>
<dbReference type="SUPFAM" id="SSF55961">
    <property type="entry name" value="Bet v1-like"/>
    <property type="match status" value="1"/>
</dbReference>
<keyword evidence="2" id="KW-1185">Reference proteome</keyword>
<dbReference type="Proteomes" id="UP000236754">
    <property type="component" value="Unassembled WGS sequence"/>
</dbReference>
<name>A0A1H6BY47_9ACTN</name>
<evidence type="ECO:0000313" key="1">
    <source>
        <dbReference type="EMBL" id="SEG65629.1"/>
    </source>
</evidence>
<proteinExistence type="predicted"/>
<organism evidence="1 2">
    <name type="scientific">Actinacidiphila yanglinensis</name>
    <dbReference type="NCBI Taxonomy" id="310779"/>
    <lineage>
        <taxon>Bacteria</taxon>
        <taxon>Bacillati</taxon>
        <taxon>Actinomycetota</taxon>
        <taxon>Actinomycetes</taxon>
        <taxon>Kitasatosporales</taxon>
        <taxon>Streptomycetaceae</taxon>
        <taxon>Actinacidiphila</taxon>
    </lineage>
</organism>
<accession>A0A1H6BY47</accession>
<dbReference type="Gene3D" id="3.30.530.20">
    <property type="match status" value="1"/>
</dbReference>
<dbReference type="AlphaFoldDB" id="A0A1H6BY47"/>
<dbReference type="InterPro" id="IPR019587">
    <property type="entry name" value="Polyketide_cyclase/dehydratase"/>
</dbReference>
<dbReference type="EMBL" id="FNVU01000007">
    <property type="protein sequence ID" value="SEG65629.1"/>
    <property type="molecule type" value="Genomic_DNA"/>
</dbReference>
<sequence length="142" mass="15016">MRYATNVRVDAPPAAVWAVLADVGGWPQWTPTVTAVETGGAGLAVGTTVTVSQPGRRPTPYTVDTLEPGRRFRWSRTAGGVRQWADHVVRPLPGSDSCEVDLTFAMEGPVGGMLGRLGAATIRRMVDTEASSPKARAERSAG</sequence>
<reference evidence="1 2" key="1">
    <citation type="submission" date="2016-10" db="EMBL/GenBank/DDBJ databases">
        <authorList>
            <person name="de Groot N.N."/>
        </authorList>
    </citation>
    <scope>NUCLEOTIDE SEQUENCE [LARGE SCALE GENOMIC DNA]</scope>
    <source>
        <strain evidence="1 2">CGMCC 4.2023</strain>
    </source>
</reference>
<evidence type="ECO:0000313" key="2">
    <source>
        <dbReference type="Proteomes" id="UP000236754"/>
    </source>
</evidence>
<dbReference type="OrthoDB" id="191189at2"/>
<gene>
    <name evidence="1" type="ORF">SAMN05216223_107355</name>
</gene>
<protein>
    <submittedName>
        <fullName evidence="1">Carbon monoxide dehydrogenase subunit G</fullName>
    </submittedName>
</protein>
<dbReference type="RefSeq" id="WP_103887051.1">
    <property type="nucleotide sequence ID" value="NZ_FNVU01000007.1"/>
</dbReference>
<dbReference type="Pfam" id="PF10604">
    <property type="entry name" value="Polyketide_cyc2"/>
    <property type="match status" value="1"/>
</dbReference>